<evidence type="ECO:0000313" key="3">
    <source>
        <dbReference type="Proteomes" id="UP000180246"/>
    </source>
</evidence>
<keyword evidence="1" id="KW-0812">Transmembrane</keyword>
<comment type="caution">
    <text evidence="2">The sequence shown here is derived from an EMBL/GenBank/DDBJ whole genome shotgun (WGS) entry which is preliminary data.</text>
</comment>
<dbReference type="PANTHER" id="PTHR38468">
    <property type="entry name" value="SLL0939 PROTEIN"/>
    <property type="match status" value="1"/>
</dbReference>
<keyword evidence="1" id="KW-0472">Membrane</keyword>
<proteinExistence type="predicted"/>
<dbReference type="Pfam" id="PF07784">
    <property type="entry name" value="DUF1622"/>
    <property type="match status" value="1"/>
</dbReference>
<protein>
    <recommendedName>
        <fullName evidence="4">DUF1622 domain-containing protein</fullName>
    </recommendedName>
</protein>
<feature type="transmembrane region" description="Helical" evidence="1">
    <location>
        <begin position="52"/>
        <end position="77"/>
    </location>
</feature>
<organism evidence="2 3">
    <name type="scientific">Massilia timonae</name>
    <dbReference type="NCBI Taxonomy" id="47229"/>
    <lineage>
        <taxon>Bacteria</taxon>
        <taxon>Pseudomonadati</taxon>
        <taxon>Pseudomonadota</taxon>
        <taxon>Betaproteobacteria</taxon>
        <taxon>Burkholderiales</taxon>
        <taxon>Oxalobacteraceae</taxon>
        <taxon>Telluria group</taxon>
        <taxon>Massilia</taxon>
    </lineage>
</organism>
<dbReference type="InterPro" id="IPR012427">
    <property type="entry name" value="DUF1622"/>
</dbReference>
<dbReference type="Proteomes" id="UP000180246">
    <property type="component" value="Unassembled WGS sequence"/>
</dbReference>
<reference evidence="2 3" key="1">
    <citation type="submission" date="2014-10" db="EMBL/GenBank/DDBJ databases">
        <authorList>
            <person name="Seo M.-J."/>
            <person name="Seok Y.J."/>
            <person name="Cha I.-T."/>
        </authorList>
    </citation>
    <scope>NUCLEOTIDE SEQUENCE [LARGE SCALE GENOMIC DNA]</scope>
    <source>
        <strain evidence="2 3">NEU</strain>
    </source>
</reference>
<feature type="transmembrane region" description="Helical" evidence="1">
    <location>
        <begin position="12"/>
        <end position="40"/>
    </location>
</feature>
<evidence type="ECO:0008006" key="4">
    <source>
        <dbReference type="Google" id="ProtNLM"/>
    </source>
</evidence>
<dbReference type="PANTHER" id="PTHR38468:SF1">
    <property type="entry name" value="SLL0939 PROTEIN"/>
    <property type="match status" value="1"/>
</dbReference>
<evidence type="ECO:0000313" key="2">
    <source>
        <dbReference type="EMBL" id="OIJ41743.1"/>
    </source>
</evidence>
<dbReference type="RefSeq" id="WP_071362079.1">
    <property type="nucleotide sequence ID" value="NZ_JRYB01000001.1"/>
</dbReference>
<name>A0A1S2NA73_9BURK</name>
<keyword evidence="1" id="KW-1133">Transmembrane helix</keyword>
<dbReference type="AlphaFoldDB" id="A0A1S2NA73"/>
<accession>A0A1S2NA73</accession>
<sequence>MEALVHATAGWIALALDALAVLTVAAGALEALARVLALCLRGAATPARVHAAFIGFGDWLVVALTFQLAADIVGTTIAPGWDVLGRLAAIAAIRTFLTFFLDHDLARARARELAEQERNGAQPVKAAPRDPG</sequence>
<feature type="transmembrane region" description="Helical" evidence="1">
    <location>
        <begin position="83"/>
        <end position="101"/>
    </location>
</feature>
<gene>
    <name evidence="2" type="ORF">LO55_3042</name>
</gene>
<dbReference type="EMBL" id="JRYB01000001">
    <property type="protein sequence ID" value="OIJ41743.1"/>
    <property type="molecule type" value="Genomic_DNA"/>
</dbReference>
<evidence type="ECO:0000256" key="1">
    <source>
        <dbReference type="SAM" id="Phobius"/>
    </source>
</evidence>